<dbReference type="InterPro" id="IPR008929">
    <property type="entry name" value="Chondroitin_lyas"/>
</dbReference>
<evidence type="ECO:0000313" key="2">
    <source>
        <dbReference type="Proteomes" id="UP000680839"/>
    </source>
</evidence>
<evidence type="ECO:0008006" key="3">
    <source>
        <dbReference type="Google" id="ProtNLM"/>
    </source>
</evidence>
<proteinExistence type="predicted"/>
<dbReference type="RefSeq" id="WP_215623463.1">
    <property type="nucleotide sequence ID" value="NZ_CP076134.1"/>
</dbReference>
<dbReference type="Proteomes" id="UP000680839">
    <property type="component" value="Chromosome"/>
</dbReference>
<protein>
    <recommendedName>
        <fullName evidence="3">Heparinase</fullName>
    </recommendedName>
</protein>
<dbReference type="EMBL" id="CP076134">
    <property type="protein sequence ID" value="QWG14872.1"/>
    <property type="molecule type" value="Genomic_DNA"/>
</dbReference>
<sequence>MTNSYRTEALRAARIAYSYWQREAASPSFGCFDRQYWGWKKKDFADATLQAGVTLCVRLAEETGQTASLPGLLDGFVGYLERIQHRDGSFDQVYPFERTPGVVHDLLTPLIWLWRSFHLNTETRIRLETVIHRGAAYTLKSDETHGEIANHFAGYAWELINYGHTFNDAAATRFGRSYLDRTLALFNEREGWFREYDGADAGYQTRLLSFLTRIAELTGDEELWGVCGKAACFVEAMMTPDNALHPMLGVRSTALVYPSAFERLAARQPEFTTLAERIHDGWLTGKTPRPSEIDFENGIRIAEDAFEAAAIREARRASQQAPAVALAADSSNFDFADAGLHRRVVTPADGRRQALTIASRLGGVVVLHRQATDLSWNLAFENSGYLLHFGDDTRWLVRRADAGRLIELAPDRLRLEATFEQALHEDLTPFKMIVLRILNLTVLRSQWIGDLFRKVVVRRLISGHRLLPLRLDRQVVIADGGVTIVDRLIAGPGLSARANGARLYRCRRTIANHMASSRYFQQQEIEGAQLWLEPVSLDVLDGRRIFTKIG</sequence>
<reference evidence="1" key="1">
    <citation type="submission" date="2021-06" db="EMBL/GenBank/DDBJ databases">
        <title>Bradyrhizobium sp. S2-20-1 Genome sequencing.</title>
        <authorList>
            <person name="Jin L."/>
        </authorList>
    </citation>
    <scope>NUCLEOTIDE SEQUENCE</scope>
    <source>
        <strain evidence="1">S2-20-1</strain>
    </source>
</reference>
<dbReference type="SUPFAM" id="SSF48230">
    <property type="entry name" value="Chondroitin AC/alginate lyase"/>
    <property type="match status" value="1"/>
</dbReference>
<accession>A0A975NGY1</accession>
<gene>
    <name evidence="1" type="ORF">KMZ29_09550</name>
</gene>
<name>A0A975NGY1_9BRAD</name>
<dbReference type="AlphaFoldDB" id="A0A975NGY1"/>
<organism evidence="1 2">
    <name type="scientific">Bradyrhizobium sediminis</name>
    <dbReference type="NCBI Taxonomy" id="2840469"/>
    <lineage>
        <taxon>Bacteria</taxon>
        <taxon>Pseudomonadati</taxon>
        <taxon>Pseudomonadota</taxon>
        <taxon>Alphaproteobacteria</taxon>
        <taxon>Hyphomicrobiales</taxon>
        <taxon>Nitrobacteraceae</taxon>
        <taxon>Bradyrhizobium</taxon>
    </lineage>
</organism>
<evidence type="ECO:0000313" key="1">
    <source>
        <dbReference type="EMBL" id="QWG14872.1"/>
    </source>
</evidence>